<feature type="compositionally biased region" description="Basic residues" evidence="13">
    <location>
        <begin position="190"/>
        <end position="203"/>
    </location>
</feature>
<comment type="function">
    <text evidence="11">The coatomer is a cytosolic protein complex that binds to dilysine motifs and reversibly associates with Golgi non-clathrin-coated vesicles, which further mediate biosynthetic protein transport from the ER, via the Golgi up to the trans Golgi network. Coatomer complex is required for budding from Golgi membranes, and is essential for the retrograde Golgi-to-ER transport of dilysine-tagged proteins. The zeta subunit may be involved in regulating the coat assembly and, hence, the rate of biosynthetic protein transport due to its association-dissociation properties with the coatomer complex.</text>
</comment>
<feature type="compositionally biased region" description="Pro residues" evidence="13">
    <location>
        <begin position="272"/>
        <end position="283"/>
    </location>
</feature>
<keyword evidence="7 12" id="KW-0653">Protein transport</keyword>
<dbReference type="GO" id="GO:0006886">
    <property type="term" value="P:intracellular protein transport"/>
    <property type="evidence" value="ECO:0007669"/>
    <property type="project" value="TreeGrafter"/>
</dbReference>
<keyword evidence="5 12" id="KW-0963">Cytoplasm</keyword>
<proteinExistence type="inferred from homology"/>
<reference evidence="15" key="1">
    <citation type="submission" date="2025-08" db="UniProtKB">
        <authorList>
            <consortium name="Ensembl"/>
        </authorList>
    </citation>
    <scope>IDENTIFICATION</scope>
</reference>
<dbReference type="InterPro" id="IPR011012">
    <property type="entry name" value="Longin-like_dom_sf"/>
</dbReference>
<feature type="domain" description="AP complex mu/sigma subunit" evidence="14">
    <location>
        <begin position="59"/>
        <end position="135"/>
    </location>
</feature>
<protein>
    <recommendedName>
        <fullName evidence="12">Coatomer subunit zeta</fullName>
    </recommendedName>
</protein>
<feature type="region of interest" description="Disordered" evidence="13">
    <location>
        <begin position="1"/>
        <end position="52"/>
    </location>
</feature>
<dbReference type="InterPro" id="IPR039652">
    <property type="entry name" value="Coatomer_zeta"/>
</dbReference>
<organism evidence="15 16">
    <name type="scientific">Anser brachyrhynchus</name>
    <name type="common">Pink-footed goose</name>
    <dbReference type="NCBI Taxonomy" id="132585"/>
    <lineage>
        <taxon>Eukaryota</taxon>
        <taxon>Metazoa</taxon>
        <taxon>Chordata</taxon>
        <taxon>Craniata</taxon>
        <taxon>Vertebrata</taxon>
        <taxon>Euteleostomi</taxon>
        <taxon>Archelosauria</taxon>
        <taxon>Archosauria</taxon>
        <taxon>Dinosauria</taxon>
        <taxon>Saurischia</taxon>
        <taxon>Theropoda</taxon>
        <taxon>Coelurosauria</taxon>
        <taxon>Aves</taxon>
        <taxon>Neognathae</taxon>
        <taxon>Galloanserae</taxon>
        <taxon>Anseriformes</taxon>
        <taxon>Anatidae</taxon>
        <taxon>Anserinae</taxon>
        <taxon>Anser</taxon>
    </lineage>
</organism>
<keyword evidence="10 12" id="KW-0968">Cytoplasmic vesicle</keyword>
<evidence type="ECO:0000256" key="10">
    <source>
        <dbReference type="ARBA" id="ARBA00023329"/>
    </source>
</evidence>
<comment type="subunit">
    <text evidence="3 12">Oligomeric complex that consists of at least the alpha, beta, beta', gamma, delta, epsilon and zeta subunits.</text>
</comment>
<sequence>WGAGQGCEGGSPKNRGGGTPVGWGGSGGTGVPRQREAGPSCSRPGGSEPLCPQEPSLYTVKALLILDSRGQRLLAKYYDSSFPTAQEQAAFESSIFSKTRGAGGEIAFLEGLTVVYRSSSDLLFYVVGGPQENEEGLGEALAAGEPGRGLPGGGRDRGQGAPRGDGREPQLVEADLPAEAQVHAQGAVRQPRRPRRRRPRGQRRGGDARVRRPPGEDRGQEQQGQAREGLQLRPLQGEEEGAGDAGRQPRPLHGHRAGGEMRPGGGTVPAGRGPPAPLQPPIPLGSVPVTRRSGGACCGAGQTRPQHLRRRSDLGRTLFKQTATILFERSPRGCRLREPHPSALPRARCRGPGPSRPRR</sequence>
<keyword evidence="4 12" id="KW-0813">Transport</keyword>
<evidence type="ECO:0000256" key="1">
    <source>
        <dbReference type="ARBA" id="ARBA00004255"/>
    </source>
</evidence>
<evidence type="ECO:0000256" key="4">
    <source>
        <dbReference type="ARBA" id="ARBA00022448"/>
    </source>
</evidence>
<evidence type="ECO:0000256" key="7">
    <source>
        <dbReference type="ARBA" id="ARBA00022927"/>
    </source>
</evidence>
<dbReference type="PANTHER" id="PTHR11043:SF0">
    <property type="entry name" value="COATOMER SUBUNIT ZETA"/>
    <property type="match status" value="1"/>
</dbReference>
<feature type="compositionally biased region" description="Basic and acidic residues" evidence="13">
    <location>
        <begin position="204"/>
        <end position="220"/>
    </location>
</feature>
<dbReference type="GO" id="GO:0006891">
    <property type="term" value="P:intra-Golgi vesicle-mediated transport"/>
    <property type="evidence" value="ECO:0007669"/>
    <property type="project" value="TreeGrafter"/>
</dbReference>
<evidence type="ECO:0000256" key="6">
    <source>
        <dbReference type="ARBA" id="ARBA00022892"/>
    </source>
</evidence>
<feature type="region of interest" description="Disordered" evidence="13">
    <location>
        <begin position="141"/>
        <end position="315"/>
    </location>
</feature>
<evidence type="ECO:0000256" key="12">
    <source>
        <dbReference type="RuleBase" id="RU366053"/>
    </source>
</evidence>
<evidence type="ECO:0000256" key="13">
    <source>
        <dbReference type="SAM" id="MobiDB-lite"/>
    </source>
</evidence>
<evidence type="ECO:0000256" key="9">
    <source>
        <dbReference type="ARBA" id="ARBA00023136"/>
    </source>
</evidence>
<evidence type="ECO:0000256" key="11">
    <source>
        <dbReference type="ARBA" id="ARBA00045555"/>
    </source>
</evidence>
<evidence type="ECO:0000256" key="3">
    <source>
        <dbReference type="ARBA" id="ARBA00011775"/>
    </source>
</evidence>
<dbReference type="SUPFAM" id="SSF64356">
    <property type="entry name" value="SNARE-like"/>
    <property type="match status" value="1"/>
</dbReference>
<evidence type="ECO:0000256" key="2">
    <source>
        <dbReference type="ARBA" id="ARBA00006972"/>
    </source>
</evidence>
<dbReference type="AlphaFoldDB" id="A0A8B9B8Q7"/>
<dbReference type="Proteomes" id="UP000694426">
    <property type="component" value="Unplaced"/>
</dbReference>
<dbReference type="GO" id="GO:0030126">
    <property type="term" value="C:COPI vesicle coat"/>
    <property type="evidence" value="ECO:0007669"/>
    <property type="project" value="UniProtKB-UniRule"/>
</dbReference>
<evidence type="ECO:0000313" key="16">
    <source>
        <dbReference type="Proteomes" id="UP000694426"/>
    </source>
</evidence>
<dbReference type="Pfam" id="PF01217">
    <property type="entry name" value="Clat_adaptor_s"/>
    <property type="match status" value="1"/>
</dbReference>
<dbReference type="GO" id="GO:0006890">
    <property type="term" value="P:retrograde vesicle-mediated transport, Golgi to endoplasmic reticulum"/>
    <property type="evidence" value="ECO:0007669"/>
    <property type="project" value="UniProtKB-UniRule"/>
</dbReference>
<dbReference type="GeneTree" id="ENSGT00390000004405"/>
<keyword evidence="9 12" id="KW-0472">Membrane</keyword>
<keyword evidence="8 12" id="KW-0333">Golgi apparatus</keyword>
<dbReference type="InterPro" id="IPR022775">
    <property type="entry name" value="AP_mu_sigma_su"/>
</dbReference>
<reference evidence="15" key="2">
    <citation type="submission" date="2025-09" db="UniProtKB">
        <authorList>
            <consortium name="Ensembl"/>
        </authorList>
    </citation>
    <scope>IDENTIFICATION</scope>
</reference>
<feature type="region of interest" description="Disordered" evidence="13">
    <location>
        <begin position="331"/>
        <end position="359"/>
    </location>
</feature>
<accession>A0A8B9B8Q7</accession>
<name>A0A8B9B8Q7_9AVES</name>
<evidence type="ECO:0000313" key="15">
    <source>
        <dbReference type="Ensembl" id="ENSABRP00000000528.1"/>
    </source>
</evidence>
<keyword evidence="6 12" id="KW-0931">ER-Golgi transport</keyword>
<feature type="compositionally biased region" description="Basic and acidic residues" evidence="13">
    <location>
        <begin position="331"/>
        <end position="340"/>
    </location>
</feature>
<comment type="similarity">
    <text evidence="2 12">Belongs to the adaptor complexes small subunit family.</text>
</comment>
<dbReference type="PANTHER" id="PTHR11043">
    <property type="entry name" value="ZETA-COAT PROTEIN"/>
    <property type="match status" value="1"/>
</dbReference>
<dbReference type="GO" id="GO:0000139">
    <property type="term" value="C:Golgi membrane"/>
    <property type="evidence" value="ECO:0007669"/>
    <property type="project" value="UniProtKB-SubCell"/>
</dbReference>
<evidence type="ECO:0000256" key="8">
    <source>
        <dbReference type="ARBA" id="ARBA00023034"/>
    </source>
</evidence>
<feature type="compositionally biased region" description="Basic and acidic residues" evidence="13">
    <location>
        <begin position="154"/>
        <end position="170"/>
    </location>
</feature>
<feature type="compositionally biased region" description="Low complexity" evidence="13">
    <location>
        <begin position="221"/>
        <end position="233"/>
    </location>
</feature>
<keyword evidence="16" id="KW-1185">Reference proteome</keyword>
<evidence type="ECO:0000256" key="5">
    <source>
        <dbReference type="ARBA" id="ARBA00022490"/>
    </source>
</evidence>
<comment type="subcellular location">
    <subcellularLocation>
        <location evidence="12">Cytoplasm</location>
    </subcellularLocation>
    <subcellularLocation>
        <location evidence="1 12">Golgi apparatus membrane</location>
        <topology evidence="1 12">Peripheral membrane protein</topology>
        <orientation evidence="1 12">Cytoplasmic side</orientation>
    </subcellularLocation>
    <subcellularLocation>
        <location evidence="12">Cytoplasmic vesicle</location>
        <location evidence="12">COPI-coated vesicle membrane</location>
        <topology evidence="12">Peripheral membrane protein</topology>
        <orientation evidence="12">Cytoplasmic side</orientation>
    </subcellularLocation>
</comment>
<dbReference type="Gene3D" id="3.30.450.60">
    <property type="match status" value="1"/>
</dbReference>
<dbReference type="Ensembl" id="ENSABRT00000000828.1">
    <property type="protein sequence ID" value="ENSABRP00000000528.1"/>
    <property type="gene ID" value="ENSABRG00000000606.1"/>
</dbReference>
<feature type="compositionally biased region" description="Gly residues" evidence="13">
    <location>
        <begin position="1"/>
        <end position="30"/>
    </location>
</feature>
<evidence type="ECO:0000259" key="14">
    <source>
        <dbReference type="Pfam" id="PF01217"/>
    </source>
</evidence>